<reference evidence="1 2" key="1">
    <citation type="submission" date="2015-08" db="EMBL/GenBank/DDBJ databases">
        <title>Next Generation Sequencing and Analysis of the Genome of Puccinia sorghi L Schw, the Causal Agent of Maize Common Rust.</title>
        <authorList>
            <person name="Rochi L."/>
            <person name="Burguener G."/>
            <person name="Darino M."/>
            <person name="Turjanski A."/>
            <person name="Kreff E."/>
            <person name="Dieguez M.J."/>
            <person name="Sacco F."/>
        </authorList>
    </citation>
    <scope>NUCLEOTIDE SEQUENCE [LARGE SCALE GENOMIC DNA]</scope>
    <source>
        <strain evidence="1 2">RO10H11247</strain>
    </source>
</reference>
<dbReference type="AlphaFoldDB" id="A0A0L6UR89"/>
<keyword evidence="2" id="KW-1185">Reference proteome</keyword>
<accession>A0A0L6UR89</accession>
<dbReference type="Proteomes" id="UP000037035">
    <property type="component" value="Unassembled WGS sequence"/>
</dbReference>
<proteinExistence type="predicted"/>
<comment type="caution">
    <text evidence="1">The sequence shown here is derived from an EMBL/GenBank/DDBJ whole genome shotgun (WGS) entry which is preliminary data.</text>
</comment>
<dbReference type="VEuPathDB" id="FungiDB:VP01_4112g1"/>
<organism evidence="1 2">
    <name type="scientific">Puccinia sorghi</name>
    <dbReference type="NCBI Taxonomy" id="27349"/>
    <lineage>
        <taxon>Eukaryota</taxon>
        <taxon>Fungi</taxon>
        <taxon>Dikarya</taxon>
        <taxon>Basidiomycota</taxon>
        <taxon>Pucciniomycotina</taxon>
        <taxon>Pucciniomycetes</taxon>
        <taxon>Pucciniales</taxon>
        <taxon>Pucciniaceae</taxon>
        <taxon>Puccinia</taxon>
    </lineage>
</organism>
<protein>
    <submittedName>
        <fullName evidence="1">Uncharacterized protein</fullName>
    </submittedName>
</protein>
<gene>
    <name evidence="1" type="ORF">VP01_4112g1</name>
</gene>
<name>A0A0L6UR89_9BASI</name>
<evidence type="ECO:0000313" key="2">
    <source>
        <dbReference type="Proteomes" id="UP000037035"/>
    </source>
</evidence>
<sequence length="388" mass="44281">MYNRFYEASHGRNCGQIIVVSLNHHIMADSLCKICWQTGLFHDFYLVNSMVCKTISVRSLIICFCTISNGVVGVCSRYSVEKKEQYAFQMLDELMISIPLLKIIPDLFFENRISKKLIHKKKKHCNESFSLVDKKTTQKLVKLLTHDTVLGDEQLFETKAASKACAIQPKIYLSTLKCDTQPMKAQSSSNQMQSQILNFDFHTKELSNTTITPSVCSQQLVFDITPFRQTLLTNSQQSSELSNLAFFVTPVLFPLRHCSSLWQFNILHLEPDHRVRPNICGILILNVDGDAPPLIFEVLLSQFQAQFNIAVIQWTPWTKFLTPRKPLEEAEPCHPSKPHCPLTLTILQDMKVKQLLRLKTRIQPSCSSSSFRLSNNLAVPVQSFAPRE</sequence>
<evidence type="ECO:0000313" key="1">
    <source>
        <dbReference type="EMBL" id="KNZ51044.1"/>
    </source>
</evidence>
<dbReference type="EMBL" id="LAVV01009183">
    <property type="protein sequence ID" value="KNZ51044.1"/>
    <property type="molecule type" value="Genomic_DNA"/>
</dbReference>